<dbReference type="EMBL" id="JAMYWC010000004">
    <property type="protein sequence ID" value="MCP1173800.1"/>
    <property type="molecule type" value="Genomic_DNA"/>
</dbReference>
<name>A0AA41WRE7_9RALS</name>
<reference evidence="2" key="1">
    <citation type="journal article" date="2023" name="Front. Microbiol.">
        <title>Ralstonia chuxiongensis sp. nov., Ralstonia mojiangensis sp. nov., and Ralstonia soli sp. nov., isolated from tobacco fields, are three novel species in the family Burkholderiaceae.</title>
        <authorList>
            <person name="Lu C.H."/>
            <person name="Zhang Y.Y."/>
            <person name="Jiang N."/>
            <person name="Chen W."/>
            <person name="Shao X."/>
            <person name="Zhao Z.M."/>
            <person name="Lu W.L."/>
            <person name="Hu X."/>
            <person name="Xi Y.X."/>
            <person name="Zou S.Y."/>
            <person name="Wei Q.J."/>
            <person name="Lin Z.L."/>
            <person name="Gong L."/>
            <person name="Gai X.T."/>
            <person name="Zhang L.Q."/>
            <person name="Li J.Y."/>
            <person name="Jin Y."/>
            <person name="Xia Z.Y."/>
        </authorList>
    </citation>
    <scope>NUCLEOTIDE SEQUENCE [LARGE SCALE GENOMIC DNA]</scope>
    <source>
        <strain evidence="2">21YRMH01-3</strain>
    </source>
</reference>
<evidence type="ECO:0000313" key="2">
    <source>
        <dbReference type="Proteomes" id="UP001162793"/>
    </source>
</evidence>
<dbReference type="RefSeq" id="WP_253538532.1">
    <property type="nucleotide sequence ID" value="NZ_JAMYWC010000004.1"/>
</dbReference>
<evidence type="ECO:0000313" key="1">
    <source>
        <dbReference type="EMBL" id="MCP1173800.1"/>
    </source>
</evidence>
<gene>
    <name evidence="1" type="ORF">NKG59_15670</name>
</gene>
<accession>A0AA41WRE7</accession>
<proteinExistence type="predicted"/>
<keyword evidence="2" id="KW-1185">Reference proteome</keyword>
<protein>
    <submittedName>
        <fullName evidence="1">Uncharacterized protein</fullName>
    </submittedName>
</protein>
<dbReference type="Proteomes" id="UP001162793">
    <property type="component" value="Unassembled WGS sequence"/>
</dbReference>
<sequence length="461" mass="48828">MPLDYTIPLKAGAGVQTNPLQTAMQAAQFRMSNLNAQALQQGIDANNAASQAFKESTDANGNTDYNKFRSIMASGAGAYNLPQINNSILDAQQKQQTLDTGKLDQSIKVQSGLRQGLGTLMQKPDLSPTDVLSFMGTQLQAGAVTPQVVAAEMHSMPTDPGQLRQWLTQHYQSALQGETQMRAMFPQYSKLNTGPATVAVNENPMAPGGVGAVGYTVKNGLSPEAASAPTQVGITPSGAPITGTREQFVNQSNQKGGVQTALSPYETASQGKAADYEQDMNGRARAAANSSHYLNEAQALLQGVKTGGGTEKWKDLAERAQAIGVPRDIVDKIAGGNLGDVQALGKVLMQGAIQQMQSGFNGTGAVANVDAFMKNNPNLNTDPRGIEKMIGFINGMNGAVGKEQQAYRDFVNKGGNPTDFPAKWNASPTMRAFTGQITPVKTGTYNGRKVVQYSDGSVDYQ</sequence>
<dbReference type="AlphaFoldDB" id="A0AA41WRE7"/>
<organism evidence="1 2">
    <name type="scientific">Ralstonia chuxiongensis</name>
    <dbReference type="NCBI Taxonomy" id="2957504"/>
    <lineage>
        <taxon>Bacteria</taxon>
        <taxon>Pseudomonadati</taxon>
        <taxon>Pseudomonadota</taxon>
        <taxon>Betaproteobacteria</taxon>
        <taxon>Burkholderiales</taxon>
        <taxon>Burkholderiaceae</taxon>
        <taxon>Ralstonia</taxon>
    </lineage>
</organism>
<comment type="caution">
    <text evidence="1">The sequence shown here is derived from an EMBL/GenBank/DDBJ whole genome shotgun (WGS) entry which is preliminary data.</text>
</comment>